<feature type="region of interest" description="Disordered" evidence="8">
    <location>
        <begin position="513"/>
        <end position="538"/>
    </location>
</feature>
<organism evidence="11 12">
    <name type="scientific">Actinacidiphila alni</name>
    <dbReference type="NCBI Taxonomy" id="380248"/>
    <lineage>
        <taxon>Bacteria</taxon>
        <taxon>Bacillati</taxon>
        <taxon>Actinomycetota</taxon>
        <taxon>Actinomycetes</taxon>
        <taxon>Kitasatosporales</taxon>
        <taxon>Streptomycetaceae</taxon>
        <taxon>Actinacidiphila</taxon>
    </lineage>
</organism>
<evidence type="ECO:0000256" key="2">
    <source>
        <dbReference type="ARBA" id="ARBA00022448"/>
    </source>
</evidence>
<dbReference type="EMBL" id="FONG01000012">
    <property type="protein sequence ID" value="SFF35527.1"/>
    <property type="molecule type" value="Genomic_DNA"/>
</dbReference>
<dbReference type="InterPro" id="IPR020846">
    <property type="entry name" value="MFS_dom"/>
</dbReference>
<feature type="transmembrane region" description="Helical" evidence="9">
    <location>
        <begin position="12"/>
        <end position="37"/>
    </location>
</feature>
<dbReference type="InterPro" id="IPR004638">
    <property type="entry name" value="EmrB-like"/>
</dbReference>
<keyword evidence="7" id="KW-0046">Antibiotic resistance</keyword>
<dbReference type="PROSITE" id="PS50850">
    <property type="entry name" value="MFS"/>
    <property type="match status" value="1"/>
</dbReference>
<evidence type="ECO:0000256" key="7">
    <source>
        <dbReference type="ARBA" id="ARBA00023251"/>
    </source>
</evidence>
<feature type="transmembrane region" description="Helical" evidence="9">
    <location>
        <begin position="309"/>
        <end position="327"/>
    </location>
</feature>
<dbReference type="PANTHER" id="PTHR42718">
    <property type="entry name" value="MAJOR FACILITATOR SUPERFAMILY MULTIDRUG TRANSPORTER MFSC"/>
    <property type="match status" value="1"/>
</dbReference>
<dbReference type="PRINTS" id="PR01036">
    <property type="entry name" value="TCRTETB"/>
</dbReference>
<evidence type="ECO:0000256" key="8">
    <source>
        <dbReference type="SAM" id="MobiDB-lite"/>
    </source>
</evidence>
<dbReference type="PANTHER" id="PTHR42718:SF49">
    <property type="entry name" value="EXPORT PROTEIN"/>
    <property type="match status" value="1"/>
</dbReference>
<dbReference type="CDD" id="cd17321">
    <property type="entry name" value="MFS_MMR_MDR_like"/>
    <property type="match status" value="1"/>
</dbReference>
<feature type="transmembrane region" description="Helical" evidence="9">
    <location>
        <begin position="334"/>
        <end position="352"/>
    </location>
</feature>
<dbReference type="Gene3D" id="1.20.1250.20">
    <property type="entry name" value="MFS general substrate transporter like domains"/>
    <property type="match status" value="1"/>
</dbReference>
<gene>
    <name evidence="11" type="ORF">SAMN05216251_11286</name>
</gene>
<dbReference type="AlphaFoldDB" id="A0A1I2I362"/>
<comment type="subcellular location">
    <subcellularLocation>
        <location evidence="1">Cell membrane</location>
        <topology evidence="1">Multi-pass membrane protein</topology>
    </subcellularLocation>
</comment>
<sequence>MTETTHPPAALRWWTLAVVSIGTFMLMLDLSVISVALPGIHDSLNASFSDMQWVFDAYALTLAAFLVTAGSVADRTGRKRLFLIGLVIFTAASLACGLAGDIGVLNVSRGVQGVGGAIMFAVGPALLGHEFRGKERATAFSAFGAAVGLAVATGPLIGGALTNGPGWRWIFYLNVPIGLVTVLIALRNVRESRLPSAAPPDFAGMVSFTLSLAALVLAIIRGNTDGWYSGTNIALYVVAAVFLAVFVAVARKRGEHAMFDTQLFRNRTFLGVSGATFLANAAGLPPIFLVTTYLQSVEGASAWSAGLRFLPLTLAMFFFGAMAGGLIGKVPFKIIVATSQLALGVGLLLLHLSHADDSWTSLIPALVVIGFAFGLFNPTRAALAIGVAEPAKAGVASGISETFQQVGTALGIAVAGAFFENHVTSAFKGSDAAAKLTDAQSDQIAHAVSAGSIDEAAHSAGPGLADQVLNAGREAFTTGFHDAMTLCAVFAFAAAIIAALTLRQKDLHESALTGIPPELPEPGAEPASLDKATPAAQH</sequence>
<feature type="transmembrane region" description="Helical" evidence="9">
    <location>
        <begin position="169"/>
        <end position="189"/>
    </location>
</feature>
<keyword evidence="4 9" id="KW-0812">Transmembrane</keyword>
<keyword evidence="5 9" id="KW-1133">Transmembrane helix</keyword>
<evidence type="ECO:0000256" key="3">
    <source>
        <dbReference type="ARBA" id="ARBA00022475"/>
    </source>
</evidence>
<feature type="transmembrane region" description="Helical" evidence="9">
    <location>
        <begin position="81"/>
        <end position="104"/>
    </location>
</feature>
<dbReference type="RefSeq" id="WP_093715141.1">
    <property type="nucleotide sequence ID" value="NZ_FONG01000012.1"/>
</dbReference>
<dbReference type="Proteomes" id="UP000199323">
    <property type="component" value="Unassembled WGS sequence"/>
</dbReference>
<feature type="transmembrane region" description="Helical" evidence="9">
    <location>
        <begin position="201"/>
        <end position="220"/>
    </location>
</feature>
<dbReference type="GO" id="GO:0022857">
    <property type="term" value="F:transmembrane transporter activity"/>
    <property type="evidence" value="ECO:0007669"/>
    <property type="project" value="InterPro"/>
</dbReference>
<feature type="transmembrane region" description="Helical" evidence="9">
    <location>
        <begin position="139"/>
        <end position="157"/>
    </location>
</feature>
<keyword evidence="3" id="KW-1003">Cell membrane</keyword>
<keyword evidence="6 9" id="KW-0472">Membrane</keyword>
<evidence type="ECO:0000313" key="12">
    <source>
        <dbReference type="Proteomes" id="UP000199323"/>
    </source>
</evidence>
<evidence type="ECO:0000256" key="5">
    <source>
        <dbReference type="ARBA" id="ARBA00022989"/>
    </source>
</evidence>
<feature type="transmembrane region" description="Helical" evidence="9">
    <location>
        <begin position="110"/>
        <end position="127"/>
    </location>
</feature>
<evidence type="ECO:0000259" key="10">
    <source>
        <dbReference type="PROSITE" id="PS50850"/>
    </source>
</evidence>
<dbReference type="Gene3D" id="1.20.1720.10">
    <property type="entry name" value="Multidrug resistance protein D"/>
    <property type="match status" value="1"/>
</dbReference>
<feature type="transmembrane region" description="Helical" evidence="9">
    <location>
        <begin position="269"/>
        <end position="289"/>
    </location>
</feature>
<feature type="transmembrane region" description="Helical" evidence="9">
    <location>
        <begin position="57"/>
        <end position="74"/>
    </location>
</feature>
<dbReference type="GO" id="GO:0005886">
    <property type="term" value="C:plasma membrane"/>
    <property type="evidence" value="ECO:0007669"/>
    <property type="project" value="UniProtKB-SubCell"/>
</dbReference>
<protein>
    <submittedName>
        <fullName evidence="11">Drug resistance transporter, EmrB/QacA subfamily</fullName>
    </submittedName>
</protein>
<evidence type="ECO:0000256" key="1">
    <source>
        <dbReference type="ARBA" id="ARBA00004651"/>
    </source>
</evidence>
<dbReference type="SUPFAM" id="SSF103473">
    <property type="entry name" value="MFS general substrate transporter"/>
    <property type="match status" value="1"/>
</dbReference>
<feature type="transmembrane region" description="Helical" evidence="9">
    <location>
        <begin position="483"/>
        <end position="502"/>
    </location>
</feature>
<feature type="domain" description="Major facilitator superfamily (MFS) profile" evidence="10">
    <location>
        <begin position="15"/>
        <end position="506"/>
    </location>
</feature>
<keyword evidence="2" id="KW-0813">Transport</keyword>
<dbReference type="InterPro" id="IPR011701">
    <property type="entry name" value="MFS"/>
</dbReference>
<name>A0A1I2I362_9ACTN</name>
<evidence type="ECO:0000256" key="9">
    <source>
        <dbReference type="SAM" id="Phobius"/>
    </source>
</evidence>
<evidence type="ECO:0000256" key="6">
    <source>
        <dbReference type="ARBA" id="ARBA00023136"/>
    </source>
</evidence>
<dbReference type="Pfam" id="PF07690">
    <property type="entry name" value="MFS_1"/>
    <property type="match status" value="1"/>
</dbReference>
<dbReference type="OrthoDB" id="9781469at2"/>
<dbReference type="InterPro" id="IPR036259">
    <property type="entry name" value="MFS_trans_sf"/>
</dbReference>
<dbReference type="NCBIfam" id="TIGR00711">
    <property type="entry name" value="efflux_EmrB"/>
    <property type="match status" value="1"/>
</dbReference>
<evidence type="ECO:0000313" key="11">
    <source>
        <dbReference type="EMBL" id="SFF35527.1"/>
    </source>
</evidence>
<accession>A0A1I2I362</accession>
<dbReference type="GO" id="GO:0046677">
    <property type="term" value="P:response to antibiotic"/>
    <property type="evidence" value="ECO:0007669"/>
    <property type="project" value="UniProtKB-KW"/>
</dbReference>
<feature type="transmembrane region" description="Helical" evidence="9">
    <location>
        <begin position="358"/>
        <end position="376"/>
    </location>
</feature>
<proteinExistence type="predicted"/>
<reference evidence="11 12" key="1">
    <citation type="submission" date="2016-10" db="EMBL/GenBank/DDBJ databases">
        <authorList>
            <person name="de Groot N.N."/>
        </authorList>
    </citation>
    <scope>NUCLEOTIDE SEQUENCE [LARGE SCALE GENOMIC DNA]</scope>
    <source>
        <strain evidence="11 12">CGMCC 4.3510</strain>
    </source>
</reference>
<keyword evidence="12" id="KW-1185">Reference proteome</keyword>
<evidence type="ECO:0000256" key="4">
    <source>
        <dbReference type="ARBA" id="ARBA00022692"/>
    </source>
</evidence>
<feature type="transmembrane region" description="Helical" evidence="9">
    <location>
        <begin position="226"/>
        <end position="249"/>
    </location>
</feature>